<protein>
    <recommendedName>
        <fullName evidence="3">ATLF-like domain-containing protein</fullName>
    </recommendedName>
</protein>
<evidence type="ECO:0000259" key="3">
    <source>
        <dbReference type="PROSITE" id="PS51995"/>
    </source>
</evidence>
<dbReference type="Gene3D" id="3.40.390.10">
    <property type="entry name" value="Collagenase (Catalytic Domain)"/>
    <property type="match status" value="1"/>
</dbReference>
<dbReference type="MEROPS" id="M34.003"/>
<dbReference type="InterPro" id="IPR024079">
    <property type="entry name" value="MetalloPept_cat_dom_sf"/>
</dbReference>
<keyword evidence="5" id="KW-1185">Reference proteome</keyword>
<dbReference type="CDD" id="cd20183">
    <property type="entry name" value="M34_PPEP"/>
    <property type="match status" value="1"/>
</dbReference>
<evidence type="ECO:0000256" key="2">
    <source>
        <dbReference type="ARBA" id="ARBA00022525"/>
    </source>
</evidence>
<evidence type="ECO:0000256" key="1">
    <source>
        <dbReference type="ARBA" id="ARBA00004613"/>
    </source>
</evidence>
<dbReference type="Proteomes" id="UP000029453">
    <property type="component" value="Unassembled WGS sequence"/>
</dbReference>
<keyword evidence="2" id="KW-0964">Secreted</keyword>
<dbReference type="GO" id="GO:0008237">
    <property type="term" value="F:metallopeptidase activity"/>
    <property type="evidence" value="ECO:0007669"/>
    <property type="project" value="InterPro"/>
</dbReference>
<dbReference type="PROSITE" id="PS51995">
    <property type="entry name" value="ATLF"/>
    <property type="match status" value="1"/>
</dbReference>
<reference evidence="4 5" key="1">
    <citation type="submission" date="2012-10" db="EMBL/GenBank/DDBJ databases">
        <title>Draft Genome Sequence of Paenibacillus popilliae ATCC 14706T.</title>
        <authorList>
            <person name="Iiyama K."/>
            <person name="Mori K."/>
            <person name="Mon H."/>
            <person name="Chieda Y."/>
            <person name="Lee J.M."/>
            <person name="Kusakabe T."/>
            <person name="Tashiro K."/>
            <person name="Asano S."/>
            <person name="Yasunaga-Aoki C."/>
            <person name="Shimizu S."/>
        </authorList>
    </citation>
    <scope>NUCLEOTIDE SEQUENCE [LARGE SCALE GENOMIC DNA]</scope>
    <source>
        <strain evidence="4 5">ATCC 14706</strain>
    </source>
</reference>
<comment type="subcellular location">
    <subcellularLocation>
        <location evidence="1">Secreted</location>
    </subcellularLocation>
</comment>
<dbReference type="SUPFAM" id="SSF55486">
    <property type="entry name" value="Metalloproteases ('zincins'), catalytic domain"/>
    <property type="match status" value="1"/>
</dbReference>
<dbReference type="GO" id="GO:0005576">
    <property type="term" value="C:extracellular region"/>
    <property type="evidence" value="ECO:0007669"/>
    <property type="project" value="UniProtKB-SubCell"/>
</dbReference>
<comment type="caution">
    <text evidence="4">The sequence shown here is derived from an EMBL/GenBank/DDBJ whole genome shotgun (WGS) entry which is preliminary data.</text>
</comment>
<accession>M9L9D1</accession>
<evidence type="ECO:0000313" key="5">
    <source>
        <dbReference type="Proteomes" id="UP000029453"/>
    </source>
</evidence>
<dbReference type="InterPro" id="IPR014781">
    <property type="entry name" value="Anthrax_toxin_lethal/edema_N/C"/>
</dbReference>
<dbReference type="InterPro" id="IPR047568">
    <property type="entry name" value="ATLF-like_dom"/>
</dbReference>
<feature type="domain" description="ATLF-like" evidence="3">
    <location>
        <begin position="46"/>
        <end position="233"/>
    </location>
</feature>
<proteinExistence type="predicted"/>
<dbReference type="Pfam" id="PF07737">
    <property type="entry name" value="ATLF"/>
    <property type="match status" value="1"/>
</dbReference>
<dbReference type="EMBL" id="BALG01000064">
    <property type="protein sequence ID" value="GAC42002.1"/>
    <property type="molecule type" value="Genomic_DNA"/>
</dbReference>
<evidence type="ECO:0000313" key="4">
    <source>
        <dbReference type="EMBL" id="GAC42002.1"/>
    </source>
</evidence>
<organism evidence="4 5">
    <name type="scientific">Paenibacillus popilliae ATCC 14706</name>
    <dbReference type="NCBI Taxonomy" id="1212764"/>
    <lineage>
        <taxon>Bacteria</taxon>
        <taxon>Bacillati</taxon>
        <taxon>Bacillota</taxon>
        <taxon>Bacilli</taxon>
        <taxon>Bacillales</taxon>
        <taxon>Paenibacillaceae</taxon>
        <taxon>Paenibacillus</taxon>
    </lineage>
</organism>
<dbReference type="AlphaFoldDB" id="M9L9D1"/>
<name>M9L9D1_PAEPP</name>
<gene>
    <name evidence="4" type="ORF">PPOP_1359</name>
</gene>
<sequence length="236" mass="26839">MEWKSRGAETPGLRGEIAMKWDKRLLGIFVLTGILFMVPVYPVHAKDAIIEKLVVLPSSDYNVKEAEAMKERLAKIPAHILNKLHDKGVKIKLTNDIITNEPELSYLKGVTPRGWEGTGKTWDDVPGVSEHVVVARIGYSKQGQGHNSFNLELHETMHAVDCIVFNEISSTKEFKNIFNQEANINYYEDGYVLAYPVEYFTETASLYVYSDATREELKKTTPLTYEFMDKLFTNPS</sequence>